<evidence type="ECO:0000313" key="2">
    <source>
        <dbReference type="EMBL" id="OLP73130.1"/>
    </source>
</evidence>
<feature type="region of interest" description="Disordered" evidence="1">
    <location>
        <begin position="1"/>
        <end position="82"/>
    </location>
</feature>
<accession>A0A1Q9BRF0</accession>
<dbReference type="AlphaFoldDB" id="A0A1Q9BRF0"/>
<evidence type="ECO:0000313" key="3">
    <source>
        <dbReference type="Proteomes" id="UP000186817"/>
    </source>
</evidence>
<organism evidence="2 3">
    <name type="scientific">Symbiodinium microadriaticum</name>
    <name type="common">Dinoflagellate</name>
    <name type="synonym">Zooxanthella microadriatica</name>
    <dbReference type="NCBI Taxonomy" id="2951"/>
    <lineage>
        <taxon>Eukaryota</taxon>
        <taxon>Sar</taxon>
        <taxon>Alveolata</taxon>
        <taxon>Dinophyceae</taxon>
        <taxon>Suessiales</taxon>
        <taxon>Symbiodiniaceae</taxon>
        <taxon>Symbiodinium</taxon>
    </lineage>
</organism>
<name>A0A1Q9BRF0_SYMMI</name>
<keyword evidence="3" id="KW-1185">Reference proteome</keyword>
<sequence>MIDPQLEASGTPVQRTGTRDRADMPAPGDTGRTFTLGSPRQRSQPPPSSPPDRFDRSPSGSGYASDGRFQGSGAGESTSTRRALEVELSLQARPRRRLGGAKARLQTVLDRICGVVSVHKHVHKRSRI</sequence>
<protein>
    <submittedName>
        <fullName evidence="2">Uncharacterized protein</fullName>
    </submittedName>
</protein>
<comment type="caution">
    <text evidence="2">The sequence shown here is derived from an EMBL/GenBank/DDBJ whole genome shotgun (WGS) entry which is preliminary data.</text>
</comment>
<proteinExistence type="predicted"/>
<gene>
    <name evidence="2" type="ORF">AK812_SmicGene47759</name>
</gene>
<dbReference type="EMBL" id="LSRX01006290">
    <property type="protein sequence ID" value="OLP73130.1"/>
    <property type="molecule type" value="Genomic_DNA"/>
</dbReference>
<evidence type="ECO:0000256" key="1">
    <source>
        <dbReference type="SAM" id="MobiDB-lite"/>
    </source>
</evidence>
<reference evidence="2 3" key="1">
    <citation type="submission" date="2016-02" db="EMBL/GenBank/DDBJ databases">
        <title>Genome analysis of coral dinoflagellate symbionts highlights evolutionary adaptations to a symbiotic lifestyle.</title>
        <authorList>
            <person name="Aranda M."/>
            <person name="Li Y."/>
            <person name="Liew Y.J."/>
            <person name="Baumgarten S."/>
            <person name="Simakov O."/>
            <person name="Wilson M."/>
            <person name="Piel J."/>
            <person name="Ashoor H."/>
            <person name="Bougouffa S."/>
            <person name="Bajic V.B."/>
            <person name="Ryu T."/>
            <person name="Ravasi T."/>
            <person name="Bayer T."/>
            <person name="Micklem G."/>
            <person name="Kim H."/>
            <person name="Bhak J."/>
            <person name="Lajeunesse T.C."/>
            <person name="Voolstra C.R."/>
        </authorList>
    </citation>
    <scope>NUCLEOTIDE SEQUENCE [LARGE SCALE GENOMIC DNA]</scope>
    <source>
        <strain evidence="2 3">CCMP2467</strain>
    </source>
</reference>
<dbReference type="Proteomes" id="UP000186817">
    <property type="component" value="Unassembled WGS sequence"/>
</dbReference>